<dbReference type="InterPro" id="IPR011657">
    <property type="entry name" value="CNT_C_dom"/>
</dbReference>
<evidence type="ECO:0000256" key="7">
    <source>
        <dbReference type="SAM" id="Phobius"/>
    </source>
</evidence>
<evidence type="ECO:0000259" key="8">
    <source>
        <dbReference type="Pfam" id="PF01773"/>
    </source>
</evidence>
<feature type="transmembrane region" description="Helical" evidence="7">
    <location>
        <begin position="261"/>
        <end position="285"/>
    </location>
</feature>
<evidence type="ECO:0000256" key="6">
    <source>
        <dbReference type="ARBA" id="ARBA00023136"/>
    </source>
</evidence>
<evidence type="ECO:0000256" key="2">
    <source>
        <dbReference type="ARBA" id="ARBA00009033"/>
    </source>
</evidence>
<dbReference type="Pfam" id="PF07662">
    <property type="entry name" value="Nucleos_tra2_C"/>
    <property type="match status" value="1"/>
</dbReference>
<dbReference type="GO" id="GO:0005415">
    <property type="term" value="F:nucleoside:sodium symporter activity"/>
    <property type="evidence" value="ECO:0007669"/>
    <property type="project" value="TreeGrafter"/>
</dbReference>
<reference evidence="11 12" key="1">
    <citation type="journal article" date="2021" name="Elife">
        <title>Chloroplast acquisition without the gene transfer in kleptoplastic sea slugs, Plakobranchus ocellatus.</title>
        <authorList>
            <person name="Maeda T."/>
            <person name="Takahashi S."/>
            <person name="Yoshida T."/>
            <person name="Shimamura S."/>
            <person name="Takaki Y."/>
            <person name="Nagai Y."/>
            <person name="Toyoda A."/>
            <person name="Suzuki Y."/>
            <person name="Arimoto A."/>
            <person name="Ishii H."/>
            <person name="Satoh N."/>
            <person name="Nishiyama T."/>
            <person name="Hasebe M."/>
            <person name="Maruyama T."/>
            <person name="Minagawa J."/>
            <person name="Obokata J."/>
            <person name="Shigenobu S."/>
        </authorList>
    </citation>
    <scope>NUCLEOTIDE SEQUENCE [LARGE SCALE GENOMIC DNA]</scope>
</reference>
<dbReference type="Pfam" id="PF07670">
    <property type="entry name" value="Gate"/>
    <property type="match status" value="1"/>
</dbReference>
<evidence type="ECO:0000259" key="10">
    <source>
        <dbReference type="Pfam" id="PF07670"/>
    </source>
</evidence>
<evidence type="ECO:0000256" key="3">
    <source>
        <dbReference type="ARBA" id="ARBA00022475"/>
    </source>
</evidence>
<dbReference type="AlphaFoldDB" id="A0AAV4G2X3"/>
<feature type="domain" description="Concentrative nucleoside transporter N-terminal" evidence="8">
    <location>
        <begin position="178"/>
        <end position="250"/>
    </location>
</feature>
<dbReference type="GO" id="GO:0005886">
    <property type="term" value="C:plasma membrane"/>
    <property type="evidence" value="ECO:0007669"/>
    <property type="project" value="UniProtKB-SubCell"/>
</dbReference>
<keyword evidence="6 7" id="KW-0472">Membrane</keyword>
<evidence type="ECO:0000313" key="12">
    <source>
        <dbReference type="Proteomes" id="UP000762676"/>
    </source>
</evidence>
<accession>A0AAV4G2X3</accession>
<dbReference type="EMBL" id="BMAT01008189">
    <property type="protein sequence ID" value="GFR79859.1"/>
    <property type="molecule type" value="Genomic_DNA"/>
</dbReference>
<evidence type="ECO:0000256" key="5">
    <source>
        <dbReference type="ARBA" id="ARBA00022989"/>
    </source>
</evidence>
<evidence type="ECO:0000313" key="11">
    <source>
        <dbReference type="EMBL" id="GFR79859.1"/>
    </source>
</evidence>
<dbReference type="Pfam" id="PF01773">
    <property type="entry name" value="Nucleos_tra2_N"/>
    <property type="match status" value="1"/>
</dbReference>
<comment type="subcellular location">
    <subcellularLocation>
        <location evidence="1">Cell membrane</location>
        <topology evidence="1">Multi-pass membrane protein</topology>
    </subcellularLocation>
</comment>
<feature type="transmembrane region" description="Helical" evidence="7">
    <location>
        <begin position="361"/>
        <end position="381"/>
    </location>
</feature>
<dbReference type="PANTHER" id="PTHR10590">
    <property type="entry name" value="SODIUM/NUCLEOSIDE COTRANSPORTER"/>
    <property type="match status" value="1"/>
</dbReference>
<feature type="domain" description="Nucleoside transporter/FeoB GTPase Gate" evidence="10">
    <location>
        <begin position="258"/>
        <end position="356"/>
    </location>
</feature>
<keyword evidence="3" id="KW-1003">Cell membrane</keyword>
<dbReference type="InterPro" id="IPR002668">
    <property type="entry name" value="CNT_N_dom"/>
</dbReference>
<feature type="transmembrane region" description="Helical" evidence="7">
    <location>
        <begin position="101"/>
        <end position="122"/>
    </location>
</feature>
<keyword evidence="12" id="KW-1185">Reference proteome</keyword>
<sequence length="572" mass="62304">MTTENSHTDYDKSLEMLDFSSRPAKNGTKSLRQVENGVCEDEEHNKNCWVRSVEVLEMAARKFWSSYRSAILTGIKIVMIALYLVFVSYSWYCRFGDEGSIILLILTAFLALRALGKICKVYGITRRLTKLLEHPVSKLSTYFIYIRFCLYPIIALGVGLYLGLEVIPANPRNIQSLIGLAVFIAICFIFSSKPSRVNWHPVFWGCMVQICVAIFTLRTKVGYDVFCWFGNAVQTFTAFSNSGAAFVFGKDFQSWGLLFKAGGMLVFFNSIIFVLLHLGVIDAIVRFGGRAVAFCLGTGPVESVVAVTNIFLGQSEVILLTRPYLAALSLSEFCAVMTCGYASVSGGLIGTFIAYGAPANHLLTAAVISAPAALAFSKLIMPETSKVDHSSQSGMIMQDKTGNRTVLSACSEGAIAAVGMVAAVMANMLAFYSIVMMFDSVLHWMGDRVGRHDLDFETVCGYLLYPLAFIMGVHPEDCFSVGALIGVKMFATPLTGFAELGKIIQERSEVITTYAICGFSAFTALAIGIGGFLAVCPERKKDILKTIPYGFIAGNIACFATGSVAGLMYNES</sequence>
<gene>
    <name evidence="11" type="ORF">ElyMa_004031700</name>
</gene>
<feature type="transmembrane region" description="Helical" evidence="7">
    <location>
        <begin position="142"/>
        <end position="162"/>
    </location>
</feature>
<comment type="caution">
    <text evidence="11">The sequence shown here is derived from an EMBL/GenBank/DDBJ whole genome shotgun (WGS) entry which is preliminary data.</text>
</comment>
<evidence type="ECO:0000256" key="4">
    <source>
        <dbReference type="ARBA" id="ARBA00022692"/>
    </source>
</evidence>
<feature type="domain" description="Concentrative nucleoside transporter C-terminal" evidence="9">
    <location>
        <begin position="361"/>
        <end position="566"/>
    </location>
</feature>
<organism evidence="11 12">
    <name type="scientific">Elysia marginata</name>
    <dbReference type="NCBI Taxonomy" id="1093978"/>
    <lineage>
        <taxon>Eukaryota</taxon>
        <taxon>Metazoa</taxon>
        <taxon>Spiralia</taxon>
        <taxon>Lophotrochozoa</taxon>
        <taxon>Mollusca</taxon>
        <taxon>Gastropoda</taxon>
        <taxon>Heterobranchia</taxon>
        <taxon>Euthyneura</taxon>
        <taxon>Panpulmonata</taxon>
        <taxon>Sacoglossa</taxon>
        <taxon>Placobranchoidea</taxon>
        <taxon>Plakobranchidae</taxon>
        <taxon>Elysia</taxon>
    </lineage>
</organism>
<dbReference type="PANTHER" id="PTHR10590:SF4">
    <property type="entry name" value="SOLUTE CARRIER FAMILY 28 MEMBER 3"/>
    <property type="match status" value="1"/>
</dbReference>
<protein>
    <submittedName>
        <fullName evidence="11">Sodium/nucleoside cotransporter</fullName>
    </submittedName>
</protein>
<feature type="transmembrane region" description="Helical" evidence="7">
    <location>
        <begin position="291"/>
        <end position="312"/>
    </location>
</feature>
<feature type="transmembrane region" description="Helical" evidence="7">
    <location>
        <begin position="174"/>
        <end position="190"/>
    </location>
</feature>
<name>A0AAV4G2X3_9GAST</name>
<keyword evidence="5 7" id="KW-1133">Transmembrane helix</keyword>
<feature type="transmembrane region" description="Helical" evidence="7">
    <location>
        <begin position="333"/>
        <end position="355"/>
    </location>
</feature>
<feature type="transmembrane region" description="Helical" evidence="7">
    <location>
        <begin position="547"/>
        <end position="569"/>
    </location>
</feature>
<evidence type="ECO:0000256" key="1">
    <source>
        <dbReference type="ARBA" id="ARBA00004651"/>
    </source>
</evidence>
<proteinExistence type="inferred from homology"/>
<feature type="transmembrane region" description="Helical" evidence="7">
    <location>
        <begin position="197"/>
        <end position="216"/>
    </location>
</feature>
<dbReference type="Proteomes" id="UP000762676">
    <property type="component" value="Unassembled WGS sequence"/>
</dbReference>
<feature type="transmembrane region" description="Helical" evidence="7">
    <location>
        <begin position="414"/>
        <end position="438"/>
    </location>
</feature>
<comment type="similarity">
    <text evidence="2">Belongs to the concentrative nucleoside transporter (CNT) (TC 2.A.41) family.</text>
</comment>
<dbReference type="InterPro" id="IPR011642">
    <property type="entry name" value="Gate_dom"/>
</dbReference>
<feature type="transmembrane region" description="Helical" evidence="7">
    <location>
        <begin position="511"/>
        <end position="535"/>
    </location>
</feature>
<evidence type="ECO:0000259" key="9">
    <source>
        <dbReference type="Pfam" id="PF07662"/>
    </source>
</evidence>
<dbReference type="InterPro" id="IPR008276">
    <property type="entry name" value="C_nuclsd_transpt"/>
</dbReference>
<feature type="transmembrane region" description="Helical" evidence="7">
    <location>
        <begin position="70"/>
        <end position="89"/>
    </location>
</feature>
<keyword evidence="4 7" id="KW-0812">Transmembrane</keyword>